<evidence type="ECO:0000313" key="3">
    <source>
        <dbReference type="Proteomes" id="UP000077098"/>
    </source>
</evidence>
<protein>
    <recommendedName>
        <fullName evidence="1">Glycosyltransferase 2-like domain-containing protein</fullName>
    </recommendedName>
</protein>
<evidence type="ECO:0000313" key="2">
    <source>
        <dbReference type="EMBL" id="OAE40674.1"/>
    </source>
</evidence>
<dbReference type="PANTHER" id="PTHR43685">
    <property type="entry name" value="GLYCOSYLTRANSFERASE"/>
    <property type="match status" value="1"/>
</dbReference>
<dbReference type="SUPFAM" id="SSF53448">
    <property type="entry name" value="Nucleotide-diphospho-sugar transferases"/>
    <property type="match status" value="1"/>
</dbReference>
<dbReference type="InterPro" id="IPR001173">
    <property type="entry name" value="Glyco_trans_2-like"/>
</dbReference>
<sequence>MCNGFIIEAKGSFDSKKVAEMASRAVAAGLPVLCVDPDEKLPQLRDVATIYLAQDLTNASDIDMTATVSDIRSLHRMSRRYQVHEMAKASGRHRQPTVVSIVAATKRPEYIDRLVESITCQTWPDIDVALVTQGFSPENVNRILSKLNERKRGNIFNVTHMEDPEITLGERLNWGVENTFGSFIAKFDDDDFYFPNYLSDAVMTFDLRPEASIVGKKEVIVYLEHIDKSLVRMKGERGKFVDMVAGPTLLIRREVFEDVKFHHVNRGEDSGFLQACRKNGLKIFASDSSNFLYYRTNASGHHTWVASDETFTERGEFVSHGKYVSVES</sequence>
<organism evidence="2 3">
    <name type="scientific">Agrobacterium tumefaciens</name>
    <dbReference type="NCBI Taxonomy" id="358"/>
    <lineage>
        <taxon>Bacteria</taxon>
        <taxon>Pseudomonadati</taxon>
        <taxon>Pseudomonadota</taxon>
        <taxon>Alphaproteobacteria</taxon>
        <taxon>Hyphomicrobiales</taxon>
        <taxon>Rhizobiaceae</taxon>
        <taxon>Rhizobium/Agrobacterium group</taxon>
        <taxon>Agrobacterium</taxon>
        <taxon>Agrobacterium tumefaciens complex</taxon>
    </lineage>
</organism>
<dbReference type="EMBL" id="LXPS01000036">
    <property type="protein sequence ID" value="OAE40674.1"/>
    <property type="molecule type" value="Genomic_DNA"/>
</dbReference>
<feature type="domain" description="Glycosyltransferase 2-like" evidence="1">
    <location>
        <begin position="101"/>
        <end position="216"/>
    </location>
</feature>
<dbReference type="InterPro" id="IPR029044">
    <property type="entry name" value="Nucleotide-diphossugar_trans"/>
</dbReference>
<dbReference type="Proteomes" id="UP000077098">
    <property type="component" value="Unassembled WGS sequence"/>
</dbReference>
<reference evidence="2 3" key="1">
    <citation type="submission" date="2016-05" db="EMBL/GenBank/DDBJ databases">
        <authorList>
            <person name="Lavstsen T."/>
            <person name="Jespersen J.S."/>
        </authorList>
    </citation>
    <scope>NUCLEOTIDE SEQUENCE [LARGE SCALE GENOMIC DNA]</scope>
    <source>
        <strain evidence="2 3">KCJ1736</strain>
    </source>
</reference>
<dbReference type="InterPro" id="IPR050834">
    <property type="entry name" value="Glycosyltransf_2"/>
</dbReference>
<dbReference type="AlphaFoldDB" id="A0A176X1Y5"/>
<dbReference type="Pfam" id="PF00535">
    <property type="entry name" value="Glycos_transf_2"/>
    <property type="match status" value="1"/>
</dbReference>
<name>A0A176X1Y5_AGRTU</name>
<dbReference type="Gene3D" id="3.90.550.10">
    <property type="entry name" value="Spore Coat Polysaccharide Biosynthesis Protein SpsA, Chain A"/>
    <property type="match status" value="1"/>
</dbReference>
<dbReference type="CDD" id="cd00761">
    <property type="entry name" value="Glyco_tranf_GTA_type"/>
    <property type="match status" value="1"/>
</dbReference>
<dbReference type="PANTHER" id="PTHR43685:SF2">
    <property type="entry name" value="GLYCOSYLTRANSFERASE 2-LIKE DOMAIN-CONTAINING PROTEIN"/>
    <property type="match status" value="1"/>
</dbReference>
<accession>A0A176X1Y5</accession>
<comment type="caution">
    <text evidence="2">The sequence shown here is derived from an EMBL/GenBank/DDBJ whole genome shotgun (WGS) entry which is preliminary data.</text>
</comment>
<proteinExistence type="predicted"/>
<evidence type="ECO:0000259" key="1">
    <source>
        <dbReference type="Pfam" id="PF00535"/>
    </source>
</evidence>
<gene>
    <name evidence="2" type="ORF">A7J57_10470</name>
</gene>